<comment type="caution">
    <text evidence="1">The sequence shown here is derived from an EMBL/GenBank/DDBJ whole genome shotgun (WGS) entry which is preliminary data.</text>
</comment>
<dbReference type="Proteomes" id="UP000275401">
    <property type="component" value="Unassembled WGS sequence"/>
</dbReference>
<name>A0A3M8X6L5_9ACTN</name>
<accession>A0A3M8X6L5</accession>
<dbReference type="EMBL" id="RIBZ01000030">
    <property type="protein sequence ID" value="RNG38038.1"/>
    <property type="molecule type" value="Genomic_DNA"/>
</dbReference>
<reference evidence="1 2" key="1">
    <citation type="submission" date="2018-11" db="EMBL/GenBank/DDBJ databases">
        <title>The Potential of Streptomyces as Biocontrol Agents against the Tomato grey mould, Botrytis cinerea (Gray mold) Frontiers in Microbiology.</title>
        <authorList>
            <person name="Li D."/>
        </authorList>
    </citation>
    <scope>NUCLEOTIDE SEQUENCE [LARGE SCALE GENOMIC DNA]</scope>
    <source>
        <strain evidence="1 2">NEAU-LD23</strain>
    </source>
</reference>
<dbReference type="AlphaFoldDB" id="A0A3M8X6L5"/>
<evidence type="ECO:0000313" key="1">
    <source>
        <dbReference type="EMBL" id="RNG38038.1"/>
    </source>
</evidence>
<sequence>MDRRNTAGGDSGEVTWLSQAVAGRVTFFDQAETADGYVVLRWTTSQGGVGLAHSLHDGNGSVRAVVSALHRRHGSGLADRYACVVLAQSAPQTVHPYVPQLVAQDIVGGQGGQPDQYDTTWQQLAAVLGHPPPYWFAALRDRDAIASWRPGAPPAVVPACHVTNPVTALTELAADEPDGSPAAQLCWHLARQIRGRDHAAVTRHIGELHKNAADGGDGAHLVLGAVPTELRRAEDQELPEMVRRAGWLAITARRDQLAYRVADVAQRWGASRDWHTGASVTARPTVCQTAHEWTERLIGVDRSQAPTVLEKELLDPPSGREAEVLLHDPVTGVPALHRLGRPGDVHTYTLQRLPTHSRLAALILSDNACWIRTEDGTLWFAPEREDYGLGWGSSCTGSRTLAQLVERLLDDISAPAMEPHAPQPPQRLLELFRDAPRAGSTTYTRAQLRAACTG</sequence>
<proteinExistence type="predicted"/>
<protein>
    <submittedName>
        <fullName evidence="1">Uncharacterized protein</fullName>
    </submittedName>
</protein>
<organism evidence="1 2">
    <name type="scientific">Streptomyces botrytidirepellens</name>
    <dbReference type="NCBI Taxonomy" id="2486417"/>
    <lineage>
        <taxon>Bacteria</taxon>
        <taxon>Bacillati</taxon>
        <taxon>Actinomycetota</taxon>
        <taxon>Actinomycetes</taxon>
        <taxon>Kitasatosporales</taxon>
        <taxon>Streptomycetaceae</taxon>
        <taxon>Streptomyces</taxon>
    </lineage>
</organism>
<keyword evidence="2" id="KW-1185">Reference proteome</keyword>
<gene>
    <name evidence="1" type="ORF">EEJ42_01990</name>
</gene>
<evidence type="ECO:0000313" key="2">
    <source>
        <dbReference type="Proteomes" id="UP000275401"/>
    </source>
</evidence>